<evidence type="ECO:0000313" key="10">
    <source>
        <dbReference type="Proteomes" id="UP001256827"/>
    </source>
</evidence>
<evidence type="ECO:0000256" key="1">
    <source>
        <dbReference type="ARBA" id="ARBA00010641"/>
    </source>
</evidence>
<evidence type="ECO:0000256" key="2">
    <source>
        <dbReference type="ARBA" id="ARBA00023015"/>
    </source>
</evidence>
<sequence>MSEILLQVTREAQLELLMKQYGRKIVHFVYLLTKDRSMAEDVTQEAFIKVYQHLHTFRGESQIQTWLYKIALNEAKKQLRRWSFRHLFYTPRVAELKDEQESHSPRLLETIEKSELADMIMQLPFAYRQVIALHYYQDLTIQEVGHILGVSEGAARNKLYRARNRLKEILQKEGYAWE</sequence>
<evidence type="ECO:0000259" key="7">
    <source>
        <dbReference type="Pfam" id="PF04542"/>
    </source>
</evidence>
<proteinExistence type="inferred from homology"/>
<dbReference type="NCBIfam" id="TIGR02937">
    <property type="entry name" value="sigma70-ECF"/>
    <property type="match status" value="1"/>
</dbReference>
<feature type="domain" description="RNA polymerase sigma factor 70 region 4 type 2" evidence="8">
    <location>
        <begin position="115"/>
        <end position="166"/>
    </location>
</feature>
<dbReference type="InterPro" id="IPR014284">
    <property type="entry name" value="RNA_pol_sigma-70_dom"/>
</dbReference>
<dbReference type="InterPro" id="IPR000838">
    <property type="entry name" value="RNA_pol_sigma70_ECF_CS"/>
</dbReference>
<keyword evidence="2 6" id="KW-0805">Transcription regulation</keyword>
<protein>
    <recommendedName>
        <fullName evidence="6">RNA polymerase sigma factor</fullName>
    </recommendedName>
</protein>
<evidence type="ECO:0000259" key="8">
    <source>
        <dbReference type="Pfam" id="PF08281"/>
    </source>
</evidence>
<dbReference type="InterPro" id="IPR007627">
    <property type="entry name" value="RNA_pol_sigma70_r2"/>
</dbReference>
<name>A0ABY9T9L8_BREBE</name>
<evidence type="ECO:0000313" key="9">
    <source>
        <dbReference type="EMBL" id="WNC16608.1"/>
    </source>
</evidence>
<organism evidence="9 10">
    <name type="scientific">Brevibacillus brevis</name>
    <name type="common">Bacillus brevis</name>
    <dbReference type="NCBI Taxonomy" id="1393"/>
    <lineage>
        <taxon>Bacteria</taxon>
        <taxon>Bacillati</taxon>
        <taxon>Bacillota</taxon>
        <taxon>Bacilli</taxon>
        <taxon>Bacillales</taxon>
        <taxon>Paenibacillaceae</taxon>
        <taxon>Brevibacillus</taxon>
    </lineage>
</organism>
<dbReference type="SUPFAM" id="SSF88946">
    <property type="entry name" value="Sigma2 domain of RNA polymerase sigma factors"/>
    <property type="match status" value="1"/>
</dbReference>
<dbReference type="Pfam" id="PF04542">
    <property type="entry name" value="Sigma70_r2"/>
    <property type="match status" value="1"/>
</dbReference>
<evidence type="ECO:0000256" key="6">
    <source>
        <dbReference type="RuleBase" id="RU000716"/>
    </source>
</evidence>
<dbReference type="Gene3D" id="1.10.1740.10">
    <property type="match status" value="1"/>
</dbReference>
<dbReference type="InterPro" id="IPR039425">
    <property type="entry name" value="RNA_pol_sigma-70-like"/>
</dbReference>
<evidence type="ECO:0000256" key="5">
    <source>
        <dbReference type="ARBA" id="ARBA00023163"/>
    </source>
</evidence>
<keyword evidence="3 6" id="KW-0731">Sigma factor</keyword>
<accession>A0ABY9T9L8</accession>
<comment type="similarity">
    <text evidence="1 6">Belongs to the sigma-70 factor family. ECF subfamily.</text>
</comment>
<gene>
    <name evidence="9" type="ORF">RGB73_09905</name>
</gene>
<dbReference type="RefSeq" id="WP_310771421.1">
    <property type="nucleotide sequence ID" value="NZ_CP134050.1"/>
</dbReference>
<dbReference type="PROSITE" id="PS01063">
    <property type="entry name" value="SIGMA70_ECF"/>
    <property type="match status" value="1"/>
</dbReference>
<dbReference type="PANTHER" id="PTHR43133">
    <property type="entry name" value="RNA POLYMERASE ECF-TYPE SIGMA FACTO"/>
    <property type="match status" value="1"/>
</dbReference>
<feature type="domain" description="RNA polymerase sigma-70 region 2" evidence="7">
    <location>
        <begin position="17"/>
        <end position="81"/>
    </location>
</feature>
<keyword evidence="4 6" id="KW-0238">DNA-binding</keyword>
<dbReference type="InterPro" id="IPR036388">
    <property type="entry name" value="WH-like_DNA-bd_sf"/>
</dbReference>
<dbReference type="InterPro" id="IPR013324">
    <property type="entry name" value="RNA_pol_sigma_r3/r4-like"/>
</dbReference>
<dbReference type="Gene3D" id="1.10.10.10">
    <property type="entry name" value="Winged helix-like DNA-binding domain superfamily/Winged helix DNA-binding domain"/>
    <property type="match status" value="1"/>
</dbReference>
<dbReference type="InterPro" id="IPR013325">
    <property type="entry name" value="RNA_pol_sigma_r2"/>
</dbReference>
<dbReference type="InterPro" id="IPR013249">
    <property type="entry name" value="RNA_pol_sigma70_r4_t2"/>
</dbReference>
<evidence type="ECO:0000256" key="3">
    <source>
        <dbReference type="ARBA" id="ARBA00023082"/>
    </source>
</evidence>
<dbReference type="SUPFAM" id="SSF88659">
    <property type="entry name" value="Sigma3 and sigma4 domains of RNA polymerase sigma factors"/>
    <property type="match status" value="1"/>
</dbReference>
<keyword evidence="5 6" id="KW-0804">Transcription</keyword>
<evidence type="ECO:0000256" key="4">
    <source>
        <dbReference type="ARBA" id="ARBA00023125"/>
    </source>
</evidence>
<dbReference type="EMBL" id="CP134050">
    <property type="protein sequence ID" value="WNC16608.1"/>
    <property type="molecule type" value="Genomic_DNA"/>
</dbReference>
<dbReference type="CDD" id="cd06171">
    <property type="entry name" value="Sigma70_r4"/>
    <property type="match status" value="1"/>
</dbReference>
<dbReference type="PANTHER" id="PTHR43133:SF60">
    <property type="entry name" value="RNA POLYMERASE SIGMA FACTOR SIGV"/>
    <property type="match status" value="1"/>
</dbReference>
<dbReference type="Proteomes" id="UP001256827">
    <property type="component" value="Chromosome"/>
</dbReference>
<reference evidence="9 10" key="1">
    <citation type="submission" date="2023-09" db="EMBL/GenBank/DDBJ databases">
        <title>Complete Genome and Methylome dissection of Bacillus brevis NEB573 original source of BbsI restriction endonuclease.</title>
        <authorList>
            <person name="Fomenkov A."/>
            <person name="Roberts R.D."/>
        </authorList>
    </citation>
    <scope>NUCLEOTIDE SEQUENCE [LARGE SCALE GENOMIC DNA]</scope>
    <source>
        <strain evidence="9 10">NEB573</strain>
    </source>
</reference>
<keyword evidence="10" id="KW-1185">Reference proteome</keyword>
<dbReference type="Pfam" id="PF08281">
    <property type="entry name" value="Sigma70_r4_2"/>
    <property type="match status" value="1"/>
</dbReference>